<dbReference type="Proteomes" id="UP001056120">
    <property type="component" value="Linkage Group LG22"/>
</dbReference>
<dbReference type="EMBL" id="CM042039">
    <property type="protein sequence ID" value="KAI3726800.1"/>
    <property type="molecule type" value="Genomic_DNA"/>
</dbReference>
<evidence type="ECO:0000313" key="2">
    <source>
        <dbReference type="Proteomes" id="UP001056120"/>
    </source>
</evidence>
<reference evidence="1 2" key="2">
    <citation type="journal article" date="2022" name="Mol. Ecol. Resour.">
        <title>The genomes of chicory, endive, great burdock and yacon provide insights into Asteraceae paleo-polyploidization history and plant inulin production.</title>
        <authorList>
            <person name="Fan W."/>
            <person name="Wang S."/>
            <person name="Wang H."/>
            <person name="Wang A."/>
            <person name="Jiang F."/>
            <person name="Liu H."/>
            <person name="Zhao H."/>
            <person name="Xu D."/>
            <person name="Zhang Y."/>
        </authorList>
    </citation>
    <scope>NUCLEOTIDE SEQUENCE [LARGE SCALE GENOMIC DNA]</scope>
    <source>
        <strain evidence="2">cv. Yunnan</strain>
        <tissue evidence="1">Leaves</tissue>
    </source>
</reference>
<reference evidence="2" key="1">
    <citation type="journal article" date="2022" name="Mol. Ecol. Resour.">
        <title>The genomes of chicory, endive, great burdock and yacon provide insights into Asteraceae palaeo-polyploidization history and plant inulin production.</title>
        <authorList>
            <person name="Fan W."/>
            <person name="Wang S."/>
            <person name="Wang H."/>
            <person name="Wang A."/>
            <person name="Jiang F."/>
            <person name="Liu H."/>
            <person name="Zhao H."/>
            <person name="Xu D."/>
            <person name="Zhang Y."/>
        </authorList>
    </citation>
    <scope>NUCLEOTIDE SEQUENCE [LARGE SCALE GENOMIC DNA]</scope>
    <source>
        <strain evidence="2">cv. Yunnan</strain>
    </source>
</reference>
<accession>A0ACB9BXS2</accession>
<proteinExistence type="predicted"/>
<sequence>MDSLLQFLLMSLILLSSIYLLPKIIKIKSKTSRPPGPRGLPFIGNMHQIDNSSLHTSLWNLSKSYGPIVSFDIGFIPAIVVSTASLAKEILKTQDLTFCSRPLLHGIKTIGYNGRDVALSPYNKNWKEMRKIFSVYLFSPKRLQSSRYIREDEVSRAMKKIHGLALSSKHVNMSVISHIVMSTIVTRMGFGKRYEDGDESKEILRLLHELQATITNYFLSDLWPGLMFVGLIDRMMGKFYRLEKCFKDLDSFYQELIDKHLDAQSPKSSEEDQDLIDILMQLKKDHVLDPFEITNDHIKAILTDILVAGTDNSAATLVWAMTSLMKNPKEMKKVQEEVRNVIGNKGKVDEDDLPKLTYMKAVVKEVMRLYPAAPLLIPRETSEDTVIHGYKIKKKTLVYVNALAIGRDPGSWDNPEEFSPERFLKSDIGFKGSDFEMIPFGAGRRICPGISMGVLEVELFLANLVYLFDWGLPDGMKKEDIDLEVMPGLTMTNKEDLCLLAQVSYQGLEVKFSPYNDYWKEMRKIFMVHLLGPKRVQSFRHIREDEVTSAMKMTRVLALSSKTVNLSEMLKTVASTIMMRLGFGKRYRDGDESKEVIHQLTDIQAIMVDFFVSDLWQGLPFVGLVDRISGKMKRLDECYRYFDDVLVAGTDTSSETVVWAMTALMKNPKVMKKVQEEGARIVVGKKSIVDEDDLPKLIYMKAVVKETMRLYPTVPLLVPRETTKETILNGYTIKQKTLVFINTLAIGRDPESWERPEEFLPERFLGSDVDFKGNGFELIPFGAGRRICPGMSMGVVTVELLLANLLYLFDWSLPDGMKREDIDFEVMPGITMHKMNELCLLPHVCF</sequence>
<evidence type="ECO:0000313" key="1">
    <source>
        <dbReference type="EMBL" id="KAI3726800.1"/>
    </source>
</evidence>
<comment type="caution">
    <text evidence="1">The sequence shown here is derived from an EMBL/GenBank/DDBJ whole genome shotgun (WGS) entry which is preliminary data.</text>
</comment>
<organism evidence="1 2">
    <name type="scientific">Smallanthus sonchifolius</name>
    <dbReference type="NCBI Taxonomy" id="185202"/>
    <lineage>
        <taxon>Eukaryota</taxon>
        <taxon>Viridiplantae</taxon>
        <taxon>Streptophyta</taxon>
        <taxon>Embryophyta</taxon>
        <taxon>Tracheophyta</taxon>
        <taxon>Spermatophyta</taxon>
        <taxon>Magnoliopsida</taxon>
        <taxon>eudicotyledons</taxon>
        <taxon>Gunneridae</taxon>
        <taxon>Pentapetalae</taxon>
        <taxon>asterids</taxon>
        <taxon>campanulids</taxon>
        <taxon>Asterales</taxon>
        <taxon>Asteraceae</taxon>
        <taxon>Asteroideae</taxon>
        <taxon>Heliantheae alliance</taxon>
        <taxon>Millerieae</taxon>
        <taxon>Smallanthus</taxon>
    </lineage>
</organism>
<keyword evidence="2" id="KW-1185">Reference proteome</keyword>
<protein>
    <submittedName>
        <fullName evidence="1">Uncharacterized protein</fullName>
    </submittedName>
</protein>
<gene>
    <name evidence="1" type="ORF">L1987_66606</name>
</gene>
<name>A0ACB9BXS2_9ASTR</name>